<organism evidence="1 2">
    <name type="scientific">Nakamurella antarctica</name>
    <dbReference type="NCBI Taxonomy" id="1902245"/>
    <lineage>
        <taxon>Bacteria</taxon>
        <taxon>Bacillati</taxon>
        <taxon>Actinomycetota</taxon>
        <taxon>Actinomycetes</taxon>
        <taxon>Nakamurellales</taxon>
        <taxon>Nakamurellaceae</taxon>
        <taxon>Nakamurella</taxon>
    </lineage>
</organism>
<dbReference type="Proteomes" id="UP000268084">
    <property type="component" value="Chromosome"/>
</dbReference>
<dbReference type="KEGG" id="nak:EH165_06250"/>
<sequence length="250" mass="25933">MFDIPTREATLIELRRRLAETAPVVAVEPSVLPVPDALAGLLPGGGLPKGGIISLVVDDDDQAGAGTTSLLFSLLAGPTKPWSALVGLPDLGMQAAAELGVDLARVVLIPNPGVDLLQVLSVLADGVDLIAVASYHGPLASPARLRVLSARLKQRGTVLVAMGDWAGADLTLSVSVAAWGGLGTGHGRLRDRELVVRLRGRRAQGQFREVRILLRSEGVEGNGRVHITSAGLVPAVAQLRGAPYIASRTG</sequence>
<evidence type="ECO:0008006" key="3">
    <source>
        <dbReference type="Google" id="ProtNLM"/>
    </source>
</evidence>
<dbReference type="OrthoDB" id="3873597at2"/>
<protein>
    <recommendedName>
        <fullName evidence="3">RecA DNA recombination protein</fullName>
    </recommendedName>
</protein>
<name>A0A3G8ZKV8_9ACTN</name>
<reference evidence="1 2" key="2">
    <citation type="submission" date="2018-12" db="EMBL/GenBank/DDBJ databases">
        <title>Nakamurella antarcticus sp. nov., isolated from Antarctica South Shetland Islands soil.</title>
        <authorList>
            <person name="Peng F."/>
        </authorList>
    </citation>
    <scope>NUCLEOTIDE SEQUENCE [LARGE SCALE GENOMIC DNA]</scope>
    <source>
        <strain evidence="1 2">S14-144</strain>
    </source>
</reference>
<evidence type="ECO:0000313" key="2">
    <source>
        <dbReference type="Proteomes" id="UP000268084"/>
    </source>
</evidence>
<evidence type="ECO:0000313" key="1">
    <source>
        <dbReference type="EMBL" id="AZI57808.1"/>
    </source>
</evidence>
<proteinExistence type="predicted"/>
<accession>A0A3G8ZKV8</accession>
<keyword evidence="2" id="KW-1185">Reference proteome</keyword>
<reference evidence="1 2" key="1">
    <citation type="submission" date="2018-11" db="EMBL/GenBank/DDBJ databases">
        <authorList>
            <person name="Da X."/>
        </authorList>
    </citation>
    <scope>NUCLEOTIDE SEQUENCE [LARGE SCALE GENOMIC DNA]</scope>
    <source>
        <strain evidence="1 2">S14-144</strain>
    </source>
</reference>
<dbReference type="EMBL" id="CP034170">
    <property type="protein sequence ID" value="AZI57808.1"/>
    <property type="molecule type" value="Genomic_DNA"/>
</dbReference>
<dbReference type="RefSeq" id="WP_124798555.1">
    <property type="nucleotide sequence ID" value="NZ_CP034170.1"/>
</dbReference>
<dbReference type="AlphaFoldDB" id="A0A3G8ZKV8"/>
<gene>
    <name evidence="1" type="ORF">EH165_06250</name>
</gene>